<dbReference type="EMBL" id="JAPOHD010000003">
    <property type="protein sequence ID" value="MCY1718944.1"/>
    <property type="molecule type" value="Genomic_DNA"/>
</dbReference>
<accession>A0A9X3F1Q8</accession>
<evidence type="ECO:0000313" key="2">
    <source>
        <dbReference type="Proteomes" id="UP001145087"/>
    </source>
</evidence>
<evidence type="ECO:0000313" key="1">
    <source>
        <dbReference type="EMBL" id="MCY1718944.1"/>
    </source>
</evidence>
<keyword evidence="2" id="KW-1185">Reference proteome</keyword>
<reference evidence="1" key="1">
    <citation type="submission" date="2022-11" db="EMBL/GenBank/DDBJ databases">
        <title>Marilongibacter aestuarii gen. nov., sp. nov., isolated from tidal flat sediment.</title>
        <authorList>
            <person name="Jiayan W."/>
        </authorList>
    </citation>
    <scope>NUCLEOTIDE SEQUENCE</scope>
    <source>
        <strain evidence="1">Z1-6</strain>
    </source>
</reference>
<comment type="caution">
    <text evidence="1">The sequence shown here is derived from an EMBL/GenBank/DDBJ whole genome shotgun (WGS) entry which is preliminary data.</text>
</comment>
<gene>
    <name evidence="1" type="ORF">OU798_01235</name>
</gene>
<proteinExistence type="predicted"/>
<dbReference type="Proteomes" id="UP001145087">
    <property type="component" value="Unassembled WGS sequence"/>
</dbReference>
<dbReference type="RefSeq" id="WP_343331283.1">
    <property type="nucleotide sequence ID" value="NZ_JAPOHD010000003.1"/>
</dbReference>
<dbReference type="AlphaFoldDB" id="A0A9X3F1Q8"/>
<name>A0A9X3F1Q8_9BACT</name>
<protein>
    <submittedName>
        <fullName evidence="1">Uncharacterized protein</fullName>
    </submittedName>
</protein>
<organism evidence="1 2">
    <name type="scientific">Draconibacterium aestuarii</name>
    <dbReference type="NCBI Taxonomy" id="2998507"/>
    <lineage>
        <taxon>Bacteria</taxon>
        <taxon>Pseudomonadati</taxon>
        <taxon>Bacteroidota</taxon>
        <taxon>Bacteroidia</taxon>
        <taxon>Marinilabiliales</taxon>
        <taxon>Prolixibacteraceae</taxon>
        <taxon>Draconibacterium</taxon>
    </lineage>
</organism>
<sequence>MNYRDLEAVRQIVDNATGLELTYAYDDLVFPDKGAFIIQFDDSNTDNLFCYFQKGCNPKDQKNIFASLSNEASKMKGTIELKGNYTLEQQDENIQIKFL</sequence>